<sequence>MSLNANSMRKDHGLTPTWKREPSHVRGQKVVTLTRDSYMRLECLLTLHYSYHAADLHA</sequence>
<name>Q2HE87_CHAGB</name>
<gene>
    <name evidence="2" type="ORF">CHGG_01467</name>
</gene>
<dbReference type="VEuPathDB" id="FungiDB:CHGG_01467"/>
<organism evidence="2 3">
    <name type="scientific">Chaetomium globosum (strain ATCC 6205 / CBS 148.51 / DSM 1962 / NBRC 6347 / NRRL 1970)</name>
    <name type="common">Soil fungus</name>
    <dbReference type="NCBI Taxonomy" id="306901"/>
    <lineage>
        <taxon>Eukaryota</taxon>
        <taxon>Fungi</taxon>
        <taxon>Dikarya</taxon>
        <taxon>Ascomycota</taxon>
        <taxon>Pezizomycotina</taxon>
        <taxon>Sordariomycetes</taxon>
        <taxon>Sordariomycetidae</taxon>
        <taxon>Sordariales</taxon>
        <taxon>Chaetomiaceae</taxon>
        <taxon>Chaetomium</taxon>
    </lineage>
</organism>
<dbReference type="GeneID" id="4386555"/>
<keyword evidence="3" id="KW-1185">Reference proteome</keyword>
<evidence type="ECO:0000256" key="1">
    <source>
        <dbReference type="SAM" id="MobiDB-lite"/>
    </source>
</evidence>
<dbReference type="AlphaFoldDB" id="Q2HE87"/>
<proteinExistence type="predicted"/>
<evidence type="ECO:0000313" key="2">
    <source>
        <dbReference type="EMBL" id="EAQ93232.1"/>
    </source>
</evidence>
<dbReference type="RefSeq" id="XP_001220688.1">
    <property type="nucleotide sequence ID" value="XM_001220687.1"/>
</dbReference>
<feature type="region of interest" description="Disordered" evidence="1">
    <location>
        <begin position="1"/>
        <end position="25"/>
    </location>
</feature>
<dbReference type="Proteomes" id="UP000001056">
    <property type="component" value="Unassembled WGS sequence"/>
</dbReference>
<evidence type="ECO:0000313" key="3">
    <source>
        <dbReference type="Proteomes" id="UP000001056"/>
    </source>
</evidence>
<accession>Q2HE87</accession>
<protein>
    <submittedName>
        <fullName evidence="2">Uncharacterized protein</fullName>
    </submittedName>
</protein>
<reference evidence="3" key="1">
    <citation type="journal article" date="2015" name="Genome Announc.">
        <title>Draft genome sequence of the cellulolytic fungus Chaetomium globosum.</title>
        <authorList>
            <person name="Cuomo C.A."/>
            <person name="Untereiner W.A."/>
            <person name="Ma L.-J."/>
            <person name="Grabherr M."/>
            <person name="Birren B.W."/>
        </authorList>
    </citation>
    <scope>NUCLEOTIDE SEQUENCE [LARGE SCALE GENOMIC DNA]</scope>
    <source>
        <strain evidence="3">ATCC 6205 / CBS 148.51 / DSM 1962 / NBRC 6347 / NRRL 1970</strain>
    </source>
</reference>
<feature type="compositionally biased region" description="Basic and acidic residues" evidence="1">
    <location>
        <begin position="8"/>
        <end position="24"/>
    </location>
</feature>
<dbReference type="EMBL" id="CH408029">
    <property type="protein sequence ID" value="EAQ93232.1"/>
    <property type="molecule type" value="Genomic_DNA"/>
</dbReference>
<dbReference type="InParanoid" id="Q2HE87"/>
<dbReference type="HOGENOM" id="CLU_2978935_0_0_1"/>